<evidence type="ECO:0000256" key="2">
    <source>
        <dbReference type="ARBA" id="ARBA00003949"/>
    </source>
</evidence>
<evidence type="ECO:0000256" key="9">
    <source>
        <dbReference type="ARBA" id="ARBA00049558"/>
    </source>
</evidence>
<dbReference type="CDD" id="cd01283">
    <property type="entry name" value="cytidine_deaminase"/>
    <property type="match status" value="1"/>
</dbReference>
<dbReference type="GO" id="GO:0005829">
    <property type="term" value="C:cytosol"/>
    <property type="evidence" value="ECO:0007669"/>
    <property type="project" value="TreeGrafter"/>
</dbReference>
<dbReference type="GO" id="GO:0004126">
    <property type="term" value="F:cytidine deaminase activity"/>
    <property type="evidence" value="ECO:0007669"/>
    <property type="project" value="UniProtKB-UniRule"/>
</dbReference>
<protein>
    <recommendedName>
        <fullName evidence="4 13">Cytidine deaminase</fullName>
        <ecNumber evidence="4 13">3.5.4.5</ecNumber>
    </recommendedName>
    <alternativeName>
        <fullName evidence="8 13">Cytidine aminohydrolase</fullName>
    </alternativeName>
</protein>
<reference evidence="15" key="1">
    <citation type="submission" date="2021-01" db="EMBL/GenBank/DDBJ databases">
        <authorList>
            <consortium name="Genoscope - CEA"/>
            <person name="William W."/>
        </authorList>
    </citation>
    <scope>NUCLEOTIDE SEQUENCE</scope>
</reference>
<keyword evidence="5 12" id="KW-0479">Metal-binding</keyword>
<dbReference type="GO" id="GO:0072527">
    <property type="term" value="P:pyrimidine-containing compound metabolic process"/>
    <property type="evidence" value="ECO:0007669"/>
    <property type="project" value="UniProtKB-ARBA"/>
</dbReference>
<comment type="cofactor">
    <cofactor evidence="1 12 13">
        <name>Zn(2+)</name>
        <dbReference type="ChEBI" id="CHEBI:29105"/>
    </cofactor>
</comment>
<dbReference type="FunFam" id="3.40.140.10:FF:000008">
    <property type="entry name" value="Cytidine deaminase"/>
    <property type="match status" value="1"/>
</dbReference>
<feature type="binding site" evidence="12">
    <location>
        <position position="88"/>
    </location>
    <ligand>
        <name>Zn(2+)</name>
        <dbReference type="ChEBI" id="CHEBI:29105"/>
        <note>catalytic</note>
    </ligand>
</feature>
<evidence type="ECO:0000256" key="7">
    <source>
        <dbReference type="ARBA" id="ARBA00022833"/>
    </source>
</evidence>
<evidence type="ECO:0000259" key="14">
    <source>
        <dbReference type="PROSITE" id="PS51747"/>
    </source>
</evidence>
<evidence type="ECO:0000256" key="1">
    <source>
        <dbReference type="ARBA" id="ARBA00001947"/>
    </source>
</evidence>
<feature type="domain" description="CMP/dCMP-type deaminase" evidence="14">
    <location>
        <begin position="3"/>
        <end position="133"/>
    </location>
</feature>
<evidence type="ECO:0000256" key="10">
    <source>
        <dbReference type="PIRSR" id="PIRSR606262-1"/>
    </source>
</evidence>
<feature type="binding site" evidence="12">
    <location>
        <position position="55"/>
    </location>
    <ligand>
        <name>Zn(2+)</name>
        <dbReference type="ChEBI" id="CHEBI:29105"/>
        <note>catalytic</note>
    </ligand>
</feature>
<dbReference type="EC" id="3.5.4.5" evidence="4 13"/>
<feature type="binding site" evidence="12">
    <location>
        <position position="91"/>
    </location>
    <ligand>
        <name>Zn(2+)</name>
        <dbReference type="ChEBI" id="CHEBI:29105"/>
        <note>catalytic</note>
    </ligand>
</feature>
<dbReference type="InterPro" id="IPR006262">
    <property type="entry name" value="Cyt_deam_tetra"/>
</dbReference>
<dbReference type="EMBL" id="CAJJDM010000041">
    <property type="protein sequence ID" value="CAD8068629.1"/>
    <property type="molecule type" value="Genomic_DNA"/>
</dbReference>
<keyword evidence="6 13" id="KW-0378">Hydrolase</keyword>
<comment type="caution">
    <text evidence="15">The sequence shown here is derived from an EMBL/GenBank/DDBJ whole genome shotgun (WGS) entry which is preliminary data.</text>
</comment>
<sequence>MEITEDQLIQEALKAKERAYCPYSNFKVGCSLLTKNNKIYTGCNVENASYGLCICAERVAICKAVSEGDRQISTIVVSCDTDEPTFSCGMCRQTIIEFCYPGNDIKIIAIGKDHTKPKYSKGTEILPFAFVPKDLNVDSQLEQIK</sequence>
<dbReference type="PANTHER" id="PTHR11644">
    <property type="entry name" value="CYTIDINE DEAMINASE"/>
    <property type="match status" value="1"/>
</dbReference>
<evidence type="ECO:0000256" key="3">
    <source>
        <dbReference type="ARBA" id="ARBA00006576"/>
    </source>
</evidence>
<evidence type="ECO:0000256" key="8">
    <source>
        <dbReference type="ARBA" id="ARBA00032005"/>
    </source>
</evidence>
<dbReference type="OMA" id="RFITPCG"/>
<accession>A0A8S1LP86</accession>
<gene>
    <name evidence="15" type="ORF">PPRIM_AZ9-3.1.T0420255</name>
</gene>
<evidence type="ECO:0000256" key="5">
    <source>
        <dbReference type="ARBA" id="ARBA00022723"/>
    </source>
</evidence>
<evidence type="ECO:0000256" key="4">
    <source>
        <dbReference type="ARBA" id="ARBA00012783"/>
    </source>
</evidence>
<keyword evidence="16" id="KW-1185">Reference proteome</keyword>
<comment type="catalytic activity">
    <reaction evidence="13">
        <text>2'-deoxycytidine + H2O + H(+) = 2'-deoxyuridine + NH4(+)</text>
        <dbReference type="Rhea" id="RHEA:13433"/>
        <dbReference type="ChEBI" id="CHEBI:15377"/>
        <dbReference type="ChEBI" id="CHEBI:15378"/>
        <dbReference type="ChEBI" id="CHEBI:15698"/>
        <dbReference type="ChEBI" id="CHEBI:16450"/>
        <dbReference type="ChEBI" id="CHEBI:28938"/>
        <dbReference type="EC" id="3.5.4.5"/>
    </reaction>
</comment>
<evidence type="ECO:0000313" key="15">
    <source>
        <dbReference type="EMBL" id="CAD8068629.1"/>
    </source>
</evidence>
<dbReference type="PANTHER" id="PTHR11644:SF2">
    <property type="entry name" value="CYTIDINE DEAMINASE"/>
    <property type="match status" value="1"/>
</dbReference>
<dbReference type="InterPro" id="IPR050202">
    <property type="entry name" value="Cyt/Deoxycyt_deaminase"/>
</dbReference>
<keyword evidence="7 12" id="KW-0862">Zinc</keyword>
<dbReference type="NCBIfam" id="NF004064">
    <property type="entry name" value="PRK05578.1"/>
    <property type="match status" value="1"/>
</dbReference>
<proteinExistence type="inferred from homology"/>
<evidence type="ECO:0000313" key="16">
    <source>
        <dbReference type="Proteomes" id="UP000688137"/>
    </source>
</evidence>
<evidence type="ECO:0000256" key="6">
    <source>
        <dbReference type="ARBA" id="ARBA00022801"/>
    </source>
</evidence>
<organism evidence="15 16">
    <name type="scientific">Paramecium primaurelia</name>
    <dbReference type="NCBI Taxonomy" id="5886"/>
    <lineage>
        <taxon>Eukaryota</taxon>
        <taxon>Sar</taxon>
        <taxon>Alveolata</taxon>
        <taxon>Ciliophora</taxon>
        <taxon>Intramacronucleata</taxon>
        <taxon>Oligohymenophorea</taxon>
        <taxon>Peniculida</taxon>
        <taxon>Parameciidae</taxon>
        <taxon>Paramecium</taxon>
    </lineage>
</organism>
<comment type="catalytic activity">
    <reaction evidence="9 13">
        <text>cytidine + H2O + H(+) = uridine + NH4(+)</text>
        <dbReference type="Rhea" id="RHEA:16069"/>
        <dbReference type="ChEBI" id="CHEBI:15377"/>
        <dbReference type="ChEBI" id="CHEBI:15378"/>
        <dbReference type="ChEBI" id="CHEBI:16704"/>
        <dbReference type="ChEBI" id="CHEBI:17562"/>
        <dbReference type="ChEBI" id="CHEBI:28938"/>
        <dbReference type="EC" id="3.5.4.5"/>
    </reaction>
</comment>
<comment type="similarity">
    <text evidence="3 13">Belongs to the cytidine and deoxycytidylate deaminase family.</text>
</comment>
<dbReference type="GO" id="GO:0008270">
    <property type="term" value="F:zinc ion binding"/>
    <property type="evidence" value="ECO:0007669"/>
    <property type="project" value="UniProtKB-UniRule"/>
</dbReference>
<dbReference type="PROSITE" id="PS51747">
    <property type="entry name" value="CYT_DCMP_DEAMINASES_2"/>
    <property type="match status" value="1"/>
</dbReference>
<dbReference type="InterPro" id="IPR002125">
    <property type="entry name" value="CMP_dCMP_dom"/>
</dbReference>
<dbReference type="AlphaFoldDB" id="A0A8S1LP86"/>
<evidence type="ECO:0000256" key="12">
    <source>
        <dbReference type="PIRSR" id="PIRSR606262-3"/>
    </source>
</evidence>
<feature type="binding site" evidence="11">
    <location>
        <begin position="44"/>
        <end position="50"/>
    </location>
    <ligand>
        <name>substrate</name>
    </ligand>
</feature>
<feature type="active site" description="Proton donor" evidence="10">
    <location>
        <position position="57"/>
    </location>
</feature>
<comment type="function">
    <text evidence="2 13">This enzyme scavenges exogenous and endogenous cytidine and 2'-deoxycytidine for UMP synthesis.</text>
</comment>
<evidence type="ECO:0000256" key="13">
    <source>
        <dbReference type="RuleBase" id="RU364006"/>
    </source>
</evidence>
<dbReference type="GO" id="GO:0055086">
    <property type="term" value="P:nucleobase-containing small molecule metabolic process"/>
    <property type="evidence" value="ECO:0007669"/>
    <property type="project" value="UniProtKB-ARBA"/>
</dbReference>
<dbReference type="Pfam" id="PF00383">
    <property type="entry name" value="dCMP_cyt_deam_1"/>
    <property type="match status" value="1"/>
</dbReference>
<name>A0A8S1LP86_PARPR</name>
<dbReference type="NCBIfam" id="TIGR01354">
    <property type="entry name" value="cyt_deam_tetra"/>
    <property type="match status" value="1"/>
</dbReference>
<dbReference type="Proteomes" id="UP000688137">
    <property type="component" value="Unassembled WGS sequence"/>
</dbReference>
<evidence type="ECO:0000256" key="11">
    <source>
        <dbReference type="PIRSR" id="PIRSR606262-2"/>
    </source>
</evidence>